<evidence type="ECO:0000313" key="2">
    <source>
        <dbReference type="EMBL" id="CAK5265733.1"/>
    </source>
</evidence>
<dbReference type="PROSITE" id="PS51746">
    <property type="entry name" value="PPM_2"/>
    <property type="match status" value="1"/>
</dbReference>
<dbReference type="AlphaFoldDB" id="A0AAD2HSL6"/>
<dbReference type="Gene3D" id="3.60.40.10">
    <property type="entry name" value="PPM-type phosphatase domain"/>
    <property type="match status" value="1"/>
</dbReference>
<feature type="domain" description="PPM-type phosphatase" evidence="1">
    <location>
        <begin position="38"/>
        <end position="398"/>
    </location>
</feature>
<dbReference type="Proteomes" id="UP001295794">
    <property type="component" value="Unassembled WGS sequence"/>
</dbReference>
<evidence type="ECO:0000259" key="1">
    <source>
        <dbReference type="PROSITE" id="PS51746"/>
    </source>
</evidence>
<dbReference type="EMBL" id="CAVNYO010000098">
    <property type="protein sequence ID" value="CAK5265733.1"/>
    <property type="molecule type" value="Genomic_DNA"/>
</dbReference>
<dbReference type="Pfam" id="PF00481">
    <property type="entry name" value="PP2C"/>
    <property type="match status" value="1"/>
</dbReference>
<comment type="caution">
    <text evidence="3">The sequence shown here is derived from an EMBL/GenBank/DDBJ whole genome shotgun (WGS) entry which is preliminary data.</text>
</comment>
<proteinExistence type="predicted"/>
<dbReference type="CDD" id="cd00143">
    <property type="entry name" value="PP2Cc"/>
    <property type="match status" value="1"/>
</dbReference>
<dbReference type="InterPro" id="IPR015655">
    <property type="entry name" value="PP2C"/>
</dbReference>
<dbReference type="GO" id="GO:0004722">
    <property type="term" value="F:protein serine/threonine phosphatase activity"/>
    <property type="evidence" value="ECO:0007669"/>
    <property type="project" value="InterPro"/>
</dbReference>
<dbReference type="InterPro" id="IPR036457">
    <property type="entry name" value="PPM-type-like_dom_sf"/>
</dbReference>
<dbReference type="PANTHER" id="PTHR13832:SF792">
    <property type="entry name" value="GM14286P"/>
    <property type="match status" value="1"/>
</dbReference>
<name>A0AAD2HSL6_9AGAR</name>
<protein>
    <recommendedName>
        <fullName evidence="1">PPM-type phosphatase domain-containing protein</fullName>
    </recommendedName>
</protein>
<evidence type="ECO:0000313" key="3">
    <source>
        <dbReference type="EMBL" id="CAK5281421.1"/>
    </source>
</evidence>
<reference evidence="3" key="1">
    <citation type="submission" date="2023-11" db="EMBL/GenBank/DDBJ databases">
        <authorList>
            <person name="De Vega J J."/>
            <person name="De Vega J J."/>
        </authorList>
    </citation>
    <scope>NUCLEOTIDE SEQUENCE</scope>
</reference>
<dbReference type="EMBL" id="CAVNYO010000444">
    <property type="protein sequence ID" value="CAK5281421.1"/>
    <property type="molecule type" value="Genomic_DNA"/>
</dbReference>
<organism evidence="3 4">
    <name type="scientific">Mycena citricolor</name>
    <dbReference type="NCBI Taxonomy" id="2018698"/>
    <lineage>
        <taxon>Eukaryota</taxon>
        <taxon>Fungi</taxon>
        <taxon>Dikarya</taxon>
        <taxon>Basidiomycota</taxon>
        <taxon>Agaricomycotina</taxon>
        <taxon>Agaricomycetes</taxon>
        <taxon>Agaricomycetidae</taxon>
        <taxon>Agaricales</taxon>
        <taxon>Marasmiineae</taxon>
        <taxon>Mycenaceae</taxon>
        <taxon>Mycena</taxon>
    </lineage>
</organism>
<keyword evidence="4" id="KW-1185">Reference proteome</keyword>
<dbReference type="PANTHER" id="PTHR13832">
    <property type="entry name" value="PROTEIN PHOSPHATASE 2C"/>
    <property type="match status" value="1"/>
</dbReference>
<gene>
    <name evidence="3" type="ORF">MYCIT1_LOCUS32535</name>
    <name evidence="2" type="ORF">MYCIT1_LOCUS6943</name>
</gene>
<dbReference type="SUPFAM" id="SSF81606">
    <property type="entry name" value="PP2C-like"/>
    <property type="match status" value="1"/>
</dbReference>
<accession>A0AAD2HSL6</accession>
<sequence length="402" mass="44266">MTSRPKRQTIYGETYTVLDEPLVTTELVRLTNPRTLLGSDIVELQPCTTPSERSQDRFVVREWPLPNGLWKFQAIFDGHAGHETVDYVVDAVPDAIHEALVGALAVDEAPDISDLLRVAISGVDDQIKQEFLDLFPGGPDGLSSMSDEEIDVIINEDETSALKVIRCMRGTTALVVLISPSLDVYVASLGDCQAVLGYQSKSGEWTSRVLSSNHNGSDAAEASRIRSEHPGEESSCVLRDRVLGAIAVTRALGDFVFKLPAIYTTRIFLQARSGFQIRTKIQDFIQRNLTPPYLSAVPDVQHISLPALEASEAFLLLTSDGLIDLSGDTYGNDHRDPQLASKKWLQSLTRATRPQQDNAALYLLRDVMGWEPDPLSSLLAVESKSKWMDDVTVIYTPLLSSP</sequence>
<dbReference type="SMART" id="SM00332">
    <property type="entry name" value="PP2Cc"/>
    <property type="match status" value="1"/>
</dbReference>
<evidence type="ECO:0000313" key="4">
    <source>
        <dbReference type="Proteomes" id="UP001295794"/>
    </source>
</evidence>
<dbReference type="InterPro" id="IPR001932">
    <property type="entry name" value="PPM-type_phosphatase-like_dom"/>
</dbReference>